<dbReference type="Proteomes" id="UP001156441">
    <property type="component" value="Unassembled WGS sequence"/>
</dbReference>
<evidence type="ECO:0000313" key="2">
    <source>
        <dbReference type="Proteomes" id="UP001156441"/>
    </source>
</evidence>
<accession>A0ABT2JG01</accession>
<proteinExistence type="predicted"/>
<evidence type="ECO:0008006" key="3">
    <source>
        <dbReference type="Google" id="ProtNLM"/>
    </source>
</evidence>
<organism evidence="1 2">
    <name type="scientific">Actinophytocola gossypii</name>
    <dbReference type="NCBI Taxonomy" id="2812003"/>
    <lineage>
        <taxon>Bacteria</taxon>
        <taxon>Bacillati</taxon>
        <taxon>Actinomycetota</taxon>
        <taxon>Actinomycetes</taxon>
        <taxon>Pseudonocardiales</taxon>
        <taxon>Pseudonocardiaceae</taxon>
    </lineage>
</organism>
<keyword evidence="2" id="KW-1185">Reference proteome</keyword>
<dbReference type="EMBL" id="JAFFZE010000020">
    <property type="protein sequence ID" value="MCT2586683.1"/>
    <property type="molecule type" value="Genomic_DNA"/>
</dbReference>
<dbReference type="RefSeq" id="WP_260194533.1">
    <property type="nucleotide sequence ID" value="NZ_JAFFZE010000020.1"/>
</dbReference>
<sequence>MELDLVRRMWQLLEPIHATLYYAPEAFEQAAELGHAVEPRWASYFAWRAAPLGLAGPELVTATFHSFAPQRVREHVPAVWRVASPDKVLTARGSAVDRALRTVLGDRVHDPDVAEAATLARRLTEAANTAGRPLAAANADLGWPDEPHLVLWQATTILREHRGDGHVAALLAAGLDPVESLVSFAAVGAAPVEVFASRGWPDEAWAAARDRLAARGWVNGDGTATEAGHAGRESVEHLTDELAAGPYRAVGTESVARLARLAGPVTMAVVGTGMLPRRSTLGIGRQ</sequence>
<reference evidence="1 2" key="1">
    <citation type="submission" date="2021-02" db="EMBL/GenBank/DDBJ databases">
        <title>Actinophytocola xerophila sp. nov., isolated from soil of cotton cropping field.</title>
        <authorList>
            <person name="Huang R."/>
            <person name="Chen X."/>
            <person name="Ge X."/>
            <person name="Liu W."/>
        </authorList>
    </citation>
    <scope>NUCLEOTIDE SEQUENCE [LARGE SCALE GENOMIC DNA]</scope>
    <source>
        <strain evidence="1 2">S1-96</strain>
    </source>
</reference>
<gene>
    <name evidence="1" type="ORF">JT362_26530</name>
</gene>
<dbReference type="InterPro" id="IPR054058">
    <property type="entry name" value="HTH_67"/>
</dbReference>
<protein>
    <recommendedName>
        <fullName evidence="3">SalK</fullName>
    </recommendedName>
</protein>
<evidence type="ECO:0000313" key="1">
    <source>
        <dbReference type="EMBL" id="MCT2586683.1"/>
    </source>
</evidence>
<comment type="caution">
    <text evidence="1">The sequence shown here is derived from an EMBL/GenBank/DDBJ whole genome shotgun (WGS) entry which is preliminary data.</text>
</comment>
<dbReference type="Pfam" id="PF21863">
    <property type="entry name" value="HTH_67"/>
    <property type="match status" value="1"/>
</dbReference>
<name>A0ABT2JG01_9PSEU</name>
<dbReference type="NCBIfam" id="NF047719">
    <property type="entry name" value="SCO6745_fam_HTH"/>
    <property type="match status" value="1"/>
</dbReference>